<dbReference type="Pfam" id="PF01663">
    <property type="entry name" value="Phosphodiest"/>
    <property type="match status" value="1"/>
</dbReference>
<dbReference type="GO" id="GO:0016787">
    <property type="term" value="F:hydrolase activity"/>
    <property type="evidence" value="ECO:0007669"/>
    <property type="project" value="UniProtKB-ARBA"/>
</dbReference>
<gene>
    <name evidence="1" type="ORF">DFP90_1011174</name>
</gene>
<dbReference type="PANTHER" id="PTHR10151:SF120">
    <property type="entry name" value="BIS(5'-ADENOSYL)-TRIPHOSPHATASE"/>
    <property type="match status" value="1"/>
</dbReference>
<organism evidence="1 2">
    <name type="scientific">Aestuariispira insulae</name>
    <dbReference type="NCBI Taxonomy" id="1461337"/>
    <lineage>
        <taxon>Bacteria</taxon>
        <taxon>Pseudomonadati</taxon>
        <taxon>Pseudomonadota</taxon>
        <taxon>Alphaproteobacteria</taxon>
        <taxon>Rhodospirillales</taxon>
        <taxon>Kiloniellaceae</taxon>
        <taxon>Aestuariispira</taxon>
    </lineage>
</organism>
<evidence type="ECO:0000313" key="2">
    <source>
        <dbReference type="Proteomes" id="UP000256845"/>
    </source>
</evidence>
<proteinExistence type="predicted"/>
<protein>
    <submittedName>
        <fullName evidence="1">Type I phosphodiesterase/nucleotide pyrophosphatase</fullName>
    </submittedName>
</protein>
<sequence>MGKAILMIIDGLGYSYCRRLLGNVEGWVARGDARVWKGQSVLPSTSGPCYASIHTGLDPQDHGVLTNGHTGRVAQPDIFSEARKAGLRTGAIAHSYFSDYFQRSPFDPLEDLEVDDENAPIQHARFYTMAGEGGGNLAIPSDYDLMALMTMMIKRKAPDYILFHSSTTDSIGHAYGADSIQMDQTAYTIDGAISTYLPHWLEQGYEVFITADHGQSGRGHHGGTEDLMRDIAIYYFGQAEGPQQDAVISQRALAPTILSRLGVPVPDSMKEQPFLV</sequence>
<comment type="caution">
    <text evidence="1">The sequence shown here is derived from an EMBL/GenBank/DDBJ whole genome shotgun (WGS) entry which is preliminary data.</text>
</comment>
<dbReference type="RefSeq" id="WP_115935432.1">
    <property type="nucleotide sequence ID" value="NZ_QRDW01000001.1"/>
</dbReference>
<reference evidence="1 2" key="1">
    <citation type="submission" date="2018-07" db="EMBL/GenBank/DDBJ databases">
        <title>Genomic Encyclopedia of Type Strains, Phase III (KMG-III): the genomes of soil and plant-associated and newly described type strains.</title>
        <authorList>
            <person name="Whitman W."/>
        </authorList>
    </citation>
    <scope>NUCLEOTIDE SEQUENCE [LARGE SCALE GENOMIC DNA]</scope>
    <source>
        <strain evidence="1 2">CECT 8488</strain>
    </source>
</reference>
<dbReference type="SUPFAM" id="SSF53649">
    <property type="entry name" value="Alkaline phosphatase-like"/>
    <property type="match status" value="1"/>
</dbReference>
<dbReference type="OrthoDB" id="8580666at2"/>
<accession>A0A3D9HYD5</accession>
<dbReference type="InterPro" id="IPR002591">
    <property type="entry name" value="Phosphodiest/P_Trfase"/>
</dbReference>
<dbReference type="AlphaFoldDB" id="A0A3D9HYD5"/>
<dbReference type="Proteomes" id="UP000256845">
    <property type="component" value="Unassembled WGS sequence"/>
</dbReference>
<evidence type="ECO:0000313" key="1">
    <source>
        <dbReference type="EMBL" id="RED54371.1"/>
    </source>
</evidence>
<dbReference type="EMBL" id="QRDW01000001">
    <property type="protein sequence ID" value="RED54371.1"/>
    <property type="molecule type" value="Genomic_DNA"/>
</dbReference>
<dbReference type="InterPro" id="IPR017850">
    <property type="entry name" value="Alkaline_phosphatase_core_sf"/>
</dbReference>
<keyword evidence="2" id="KW-1185">Reference proteome</keyword>
<dbReference type="PANTHER" id="PTHR10151">
    <property type="entry name" value="ECTONUCLEOTIDE PYROPHOSPHATASE/PHOSPHODIESTERASE"/>
    <property type="match status" value="1"/>
</dbReference>
<dbReference type="Gene3D" id="3.40.720.10">
    <property type="entry name" value="Alkaline Phosphatase, subunit A"/>
    <property type="match status" value="1"/>
</dbReference>
<name>A0A3D9HYD5_9PROT</name>